<dbReference type="InterPro" id="IPR051092">
    <property type="entry name" value="FYVE_RhoGEF_PH"/>
</dbReference>
<feature type="compositionally biased region" description="Basic and acidic residues" evidence="1">
    <location>
        <begin position="7"/>
        <end position="26"/>
    </location>
</feature>
<dbReference type="PANTHER" id="PTHR12673">
    <property type="entry name" value="FACIOGENITAL DYSPLASIA PROTEIN"/>
    <property type="match status" value="1"/>
</dbReference>
<name>A0AAD7C7U8_9AGAR</name>
<dbReference type="SMART" id="SM00325">
    <property type="entry name" value="RhoGEF"/>
    <property type="match status" value="1"/>
</dbReference>
<dbReference type="InterPro" id="IPR000219">
    <property type="entry name" value="DH_dom"/>
</dbReference>
<keyword evidence="4" id="KW-1185">Reference proteome</keyword>
<feature type="compositionally biased region" description="Low complexity" evidence="1">
    <location>
        <begin position="272"/>
        <end position="283"/>
    </location>
</feature>
<feature type="region of interest" description="Disordered" evidence="1">
    <location>
        <begin position="300"/>
        <end position="319"/>
    </location>
</feature>
<reference evidence="3" key="1">
    <citation type="submission" date="2023-03" db="EMBL/GenBank/DDBJ databases">
        <title>Massive genome expansion in bonnet fungi (Mycena s.s.) driven by repeated elements and novel gene families across ecological guilds.</title>
        <authorList>
            <consortium name="Lawrence Berkeley National Laboratory"/>
            <person name="Harder C.B."/>
            <person name="Miyauchi S."/>
            <person name="Viragh M."/>
            <person name="Kuo A."/>
            <person name="Thoen E."/>
            <person name="Andreopoulos B."/>
            <person name="Lu D."/>
            <person name="Skrede I."/>
            <person name="Drula E."/>
            <person name="Henrissat B."/>
            <person name="Morin E."/>
            <person name="Kohler A."/>
            <person name="Barry K."/>
            <person name="LaButti K."/>
            <person name="Morin E."/>
            <person name="Salamov A."/>
            <person name="Lipzen A."/>
            <person name="Mereny Z."/>
            <person name="Hegedus B."/>
            <person name="Baldrian P."/>
            <person name="Stursova M."/>
            <person name="Weitz H."/>
            <person name="Taylor A."/>
            <person name="Grigoriev I.V."/>
            <person name="Nagy L.G."/>
            <person name="Martin F."/>
            <person name="Kauserud H."/>
        </authorList>
    </citation>
    <scope>NUCLEOTIDE SEQUENCE</scope>
    <source>
        <strain evidence="3">9284</strain>
    </source>
</reference>
<dbReference type="GO" id="GO:0005737">
    <property type="term" value="C:cytoplasm"/>
    <property type="evidence" value="ECO:0007669"/>
    <property type="project" value="TreeGrafter"/>
</dbReference>
<proteinExistence type="predicted"/>
<dbReference type="Gene3D" id="1.20.900.10">
    <property type="entry name" value="Dbl homology (DH) domain"/>
    <property type="match status" value="1"/>
</dbReference>
<dbReference type="EMBL" id="JARKIF010000004">
    <property type="protein sequence ID" value="KAJ7641498.1"/>
    <property type="molecule type" value="Genomic_DNA"/>
</dbReference>
<accession>A0AAD7C7U8</accession>
<evidence type="ECO:0000259" key="2">
    <source>
        <dbReference type="PROSITE" id="PS50010"/>
    </source>
</evidence>
<dbReference type="AlphaFoldDB" id="A0AAD7C7U8"/>
<evidence type="ECO:0000313" key="3">
    <source>
        <dbReference type="EMBL" id="KAJ7641498.1"/>
    </source>
</evidence>
<feature type="compositionally biased region" description="Basic and acidic residues" evidence="1">
    <location>
        <begin position="599"/>
        <end position="611"/>
    </location>
</feature>
<feature type="domain" description="DH" evidence="2">
    <location>
        <begin position="346"/>
        <end position="537"/>
    </location>
</feature>
<feature type="region of interest" description="Disordered" evidence="1">
    <location>
        <begin position="1"/>
        <end position="77"/>
    </location>
</feature>
<dbReference type="PANTHER" id="PTHR12673:SF159">
    <property type="entry name" value="LD03170P"/>
    <property type="match status" value="1"/>
</dbReference>
<sequence>MVSSSSRDLDGDKGQLRREKDRKERPTSLWKRSRSFSPAPPSPVPESRAPQRAAAKPPSRSPIIRQSSQPNRPTTDISVPHALRRHSVYYNATPSQPTSAVSTPKIRYPNEDQYNHLRQSPDSVYDEPDEQEAWAEDVSPEQHLNVRQPRIQQRHSDDLANSDTAILALHSRLAAARDREALGIPPSASDACDAGQQRMSYMDSGSSLVRVGQSWEEGDRQGGGRDLSFGAEKLFRTLSGRTVDERGRDRSSYAFGQDDILKGHPADFGRPASIASQSSAGSIYEEDDDVEAEPYEISEQHLDSGQDAEEAATGSGDELASDAWRATIPPITYSAIADRRGPVEIQRQETIYALYMTEDTFVARLTSTINLFVLPLRLQDSRTYISGVPAEIAKLFDWLEDIRNLHSQLLSALHSVRDGQYPVVERIAEAIRESFVKELEVYQPYLARLVNVAGTIARLVADTTSDFGEFVRIQESAGECCGWSLESLLVDPVTRLGRYPVMFRKLYDHTPKTHADHIPTFALLHSTELVIKVMSEVKIREDEYDLVKNMSSRIKGLPPAIQLAKRGRRLLFQGQLLRVQADPHSVADVSPMTQAPPFNDRRKSVRPDPKRSTQLADAIQSWDQRRSRSGSNVSSGTTTSAS</sequence>
<organism evidence="3 4">
    <name type="scientific">Roridomyces roridus</name>
    <dbReference type="NCBI Taxonomy" id="1738132"/>
    <lineage>
        <taxon>Eukaryota</taxon>
        <taxon>Fungi</taxon>
        <taxon>Dikarya</taxon>
        <taxon>Basidiomycota</taxon>
        <taxon>Agaricomycotina</taxon>
        <taxon>Agaricomycetes</taxon>
        <taxon>Agaricomycetidae</taxon>
        <taxon>Agaricales</taxon>
        <taxon>Marasmiineae</taxon>
        <taxon>Mycenaceae</taxon>
        <taxon>Roridomyces</taxon>
    </lineage>
</organism>
<protein>
    <submittedName>
        <fullName evidence="3">Dbl homology domain-containing protein</fullName>
    </submittedName>
</protein>
<dbReference type="InterPro" id="IPR035899">
    <property type="entry name" value="DBL_dom_sf"/>
</dbReference>
<dbReference type="Pfam" id="PF00621">
    <property type="entry name" value="RhoGEF"/>
    <property type="match status" value="1"/>
</dbReference>
<gene>
    <name evidence="3" type="ORF">FB45DRAFT_825763</name>
</gene>
<feature type="region of interest" description="Disordered" evidence="1">
    <location>
        <begin position="115"/>
        <end position="158"/>
    </location>
</feature>
<feature type="region of interest" description="Disordered" evidence="1">
    <location>
        <begin position="583"/>
        <end position="642"/>
    </location>
</feature>
<feature type="non-terminal residue" evidence="3">
    <location>
        <position position="1"/>
    </location>
</feature>
<feature type="compositionally biased region" description="Low complexity" evidence="1">
    <location>
        <begin position="57"/>
        <end position="70"/>
    </location>
</feature>
<dbReference type="PROSITE" id="PS50010">
    <property type="entry name" value="DH_2"/>
    <property type="match status" value="1"/>
</dbReference>
<feature type="compositionally biased region" description="Low complexity" evidence="1">
    <location>
        <begin position="629"/>
        <end position="642"/>
    </location>
</feature>
<dbReference type="GO" id="GO:0005085">
    <property type="term" value="F:guanyl-nucleotide exchange factor activity"/>
    <property type="evidence" value="ECO:0007669"/>
    <property type="project" value="InterPro"/>
</dbReference>
<evidence type="ECO:0000256" key="1">
    <source>
        <dbReference type="SAM" id="MobiDB-lite"/>
    </source>
</evidence>
<feature type="region of interest" description="Disordered" evidence="1">
    <location>
        <begin position="256"/>
        <end position="288"/>
    </location>
</feature>
<dbReference type="SUPFAM" id="SSF48065">
    <property type="entry name" value="DBL homology domain (DH-domain)"/>
    <property type="match status" value="1"/>
</dbReference>
<evidence type="ECO:0000313" key="4">
    <source>
        <dbReference type="Proteomes" id="UP001221142"/>
    </source>
</evidence>
<feature type="compositionally biased region" description="Acidic residues" evidence="1">
    <location>
        <begin position="124"/>
        <end position="139"/>
    </location>
</feature>
<dbReference type="Proteomes" id="UP001221142">
    <property type="component" value="Unassembled WGS sequence"/>
</dbReference>
<comment type="caution">
    <text evidence="3">The sequence shown here is derived from an EMBL/GenBank/DDBJ whole genome shotgun (WGS) entry which is preliminary data.</text>
</comment>